<evidence type="ECO:0000256" key="6">
    <source>
        <dbReference type="ARBA" id="ARBA00023163"/>
    </source>
</evidence>
<feature type="binding site" evidence="11">
    <location>
        <position position="97"/>
    </location>
    <ligand>
        <name>Zn(2+)</name>
        <dbReference type="ChEBI" id="CHEBI:29105"/>
        <label>2</label>
    </ligand>
</feature>
<accession>A0A1V9Y3T2</accession>
<keyword evidence="4 12" id="KW-0863">Zinc-finger</keyword>
<keyword evidence="6 10" id="KW-0804">Transcription</keyword>
<dbReference type="SMART" id="SM00440">
    <property type="entry name" value="ZnF_C2C2"/>
    <property type="match status" value="1"/>
</dbReference>
<feature type="binding site" evidence="11">
    <location>
        <position position="102"/>
    </location>
    <ligand>
        <name>Zn(2+)</name>
        <dbReference type="ChEBI" id="CHEBI:29105"/>
        <label>2</label>
    </ligand>
</feature>
<comment type="similarity">
    <text evidence="10 13">Belongs to the archaeal rpoM/eukaryotic RPA12/RPB9/RPC11 RNA polymerase family.</text>
</comment>
<proteinExistence type="inferred from homology"/>
<dbReference type="Proteomes" id="UP000192247">
    <property type="component" value="Unassembled WGS sequence"/>
</dbReference>
<dbReference type="InterPro" id="IPR012164">
    <property type="entry name" value="Rpa12/Rpb9/Rpc10/TFS"/>
</dbReference>
<dbReference type="Gene3D" id="2.20.25.10">
    <property type="match status" value="1"/>
</dbReference>
<dbReference type="PANTHER" id="PTHR11239">
    <property type="entry name" value="DNA-DIRECTED RNA POLYMERASE"/>
    <property type="match status" value="1"/>
</dbReference>
<comment type="subcellular location">
    <subcellularLocation>
        <location evidence="1 10">Nucleus</location>
    </subcellularLocation>
</comment>
<feature type="binding site" evidence="11">
    <location>
        <position position="8"/>
    </location>
    <ligand>
        <name>Zn(2+)</name>
        <dbReference type="ChEBI" id="CHEBI:29105"/>
        <label>1</label>
    </ligand>
</feature>
<comment type="function">
    <text evidence="9">Core component of RNA polymerase III (Pol III) which synthesizes small non-coding RNAs using the four ribonucleoside triphosphates as substrates. Can mediate Pol I proofreading of the nascent RNA transcript. Anchors into the Pol III active site to constantly monitor transcription fidelity, cleaves mis-incorporated 5'-ribonucleotides and restarts the transcription process. Once Pol III reaches the poly(dT) termination signal, can induce Pol III clamp opening and transcription termination. Pol III plays an important role in sensing and limiting infection by intracellular bacteria and DNA viruses. Acts as a nuclear and cytosolic DNA sensor involved in innate immune response. Can sense non-self dsDNA that serves as template for transcription into dsRNA. The non-self RNA polymerase III transcripts, such as Epstein-Barr virus-encoded RNAs (EBERs) induce type I interferon and NF-kappa-B through the RIG-I pathway.</text>
</comment>
<keyword evidence="16" id="KW-1185">Reference proteome</keyword>
<dbReference type="InParanoid" id="A0A1V9Y3T2"/>
<evidence type="ECO:0000256" key="4">
    <source>
        <dbReference type="ARBA" id="ARBA00022771"/>
    </source>
</evidence>
<dbReference type="STRING" id="418985.A0A1V9Y3T2"/>
<feature type="zinc finger region" description="C4-type" evidence="12">
    <location>
        <begin position="5"/>
        <end position="28"/>
    </location>
</feature>
<dbReference type="PANTHER" id="PTHR11239:SF12">
    <property type="entry name" value="DNA-DIRECTED RNA POLYMERASE III SUBUNIT RPC10"/>
    <property type="match status" value="1"/>
</dbReference>
<dbReference type="GO" id="GO:0006386">
    <property type="term" value="P:termination of RNA polymerase III transcription"/>
    <property type="evidence" value="ECO:0007669"/>
    <property type="project" value="TreeGrafter"/>
</dbReference>
<comment type="subunit">
    <text evidence="8">Component of the RNA polymerase III complex consisting of 17 subunits: a ten-subunit horseshoe-shaped catalytic core composed of POLR3A/RPC1, POLR3B/RPC2, POLR1C/RPAC1, POLR1D/RPAC2, POLR3K/RPC10, POLR2E/RPABC1, POLR2F/RPABC2, POLR2H/RPABC3, POLR2K/RPABC4 and POLR2L/RPABC5; a mobile stalk composed of two subunits POLR3H/RPC8 and CRCP/RPC9, protruding from the core and functioning primarily in transcription initiation; and additional subunits homologous to general transcription factors of the RNA polymerase II machinery, POLR3C/RPC3-POLR3F/RPC6-POLR3G/RPC7 heterotrimer required for transcription initiation and POLR3D/RPC4-POLR3E/RPC5 heterodimer involved in both transcription initiation and termination.</text>
</comment>
<dbReference type="Pfam" id="PF01096">
    <property type="entry name" value="Zn_ribbon_TFIIS"/>
    <property type="match status" value="1"/>
</dbReference>
<keyword evidence="7 10" id="KW-0539">Nucleus</keyword>
<dbReference type="PROSITE" id="PS51133">
    <property type="entry name" value="ZF_TFIIS_2"/>
    <property type="match status" value="1"/>
</dbReference>
<evidence type="ECO:0000256" key="9">
    <source>
        <dbReference type="ARBA" id="ARBA00054653"/>
    </source>
</evidence>
<dbReference type="GO" id="GO:0003899">
    <property type="term" value="F:DNA-directed RNA polymerase activity"/>
    <property type="evidence" value="ECO:0007669"/>
    <property type="project" value="InterPro"/>
</dbReference>
<evidence type="ECO:0000256" key="5">
    <source>
        <dbReference type="ARBA" id="ARBA00022833"/>
    </source>
</evidence>
<dbReference type="GO" id="GO:0005666">
    <property type="term" value="C:RNA polymerase III complex"/>
    <property type="evidence" value="ECO:0007669"/>
    <property type="project" value="TreeGrafter"/>
</dbReference>
<dbReference type="PIRSF" id="PIRSF005586">
    <property type="entry name" value="RNApol_RpoM"/>
    <property type="match status" value="1"/>
</dbReference>
<dbReference type="Pfam" id="PF02150">
    <property type="entry name" value="Zn_ribbon_RPB9"/>
    <property type="match status" value="1"/>
</dbReference>
<dbReference type="PROSITE" id="PS00466">
    <property type="entry name" value="ZF_TFIIS_1"/>
    <property type="match status" value="1"/>
</dbReference>
<evidence type="ECO:0000256" key="13">
    <source>
        <dbReference type="RuleBase" id="RU003474"/>
    </source>
</evidence>
<reference evidence="15 16" key="1">
    <citation type="journal article" date="2017" name="Gigascience">
        <title>Draft genome of the honey bee ectoparasitic mite, Tropilaelaps mercedesae, is shaped by the parasitic life history.</title>
        <authorList>
            <person name="Dong X."/>
            <person name="Armstrong S.D."/>
            <person name="Xia D."/>
            <person name="Makepeace B.L."/>
            <person name="Darby A.C."/>
            <person name="Kadowaki T."/>
        </authorList>
    </citation>
    <scope>NUCLEOTIDE SEQUENCE [LARGE SCALE GENOMIC DNA]</scope>
    <source>
        <strain evidence="15">Wuxi-XJTLU</strain>
    </source>
</reference>
<evidence type="ECO:0000259" key="14">
    <source>
        <dbReference type="PROSITE" id="PS51133"/>
    </source>
</evidence>
<feature type="binding site" evidence="11">
    <location>
        <position position="72"/>
    </location>
    <ligand>
        <name>Zn(2+)</name>
        <dbReference type="ChEBI" id="CHEBI:29105"/>
        <label>2</label>
    </ligand>
</feature>
<dbReference type="InterPro" id="IPR001222">
    <property type="entry name" value="Znf_TFIIS"/>
</dbReference>
<dbReference type="OrthoDB" id="282152at2759"/>
<dbReference type="FunFam" id="2.20.25.10:FF:000005">
    <property type="entry name" value="DNA-directed RNA polymerase subunit"/>
    <property type="match status" value="1"/>
</dbReference>
<dbReference type="InterPro" id="IPR001529">
    <property type="entry name" value="Zn_ribbon_RPB9"/>
</dbReference>
<dbReference type="CDD" id="cd10509">
    <property type="entry name" value="Zn-ribbon_RPC11"/>
    <property type="match status" value="1"/>
</dbReference>
<sequence length="108" mass="12608">MLLFCPRCANMLSAEEGSTSYKFMCSTCPYVHHIRQKIFKQTFPRLKPIDDILGSIAAWANVDSTEEACPKCEHPRAFFRQMQTRSADEPMTTFYKCCNMKCNHQWKE</sequence>
<gene>
    <name evidence="15" type="ORF">BIW11_05195</name>
</gene>
<evidence type="ECO:0000256" key="12">
    <source>
        <dbReference type="PIRSR" id="PIRSR005586-2"/>
    </source>
</evidence>
<evidence type="ECO:0000256" key="3">
    <source>
        <dbReference type="ARBA" id="ARBA00022723"/>
    </source>
</evidence>
<feature type="binding site" evidence="11">
    <location>
        <position position="25"/>
    </location>
    <ligand>
        <name>Zn(2+)</name>
        <dbReference type="ChEBI" id="CHEBI:29105"/>
        <label>1</label>
    </ligand>
</feature>
<dbReference type="GO" id="GO:0003676">
    <property type="term" value="F:nucleic acid binding"/>
    <property type="evidence" value="ECO:0007669"/>
    <property type="project" value="InterPro"/>
</dbReference>
<evidence type="ECO:0000256" key="2">
    <source>
        <dbReference type="ARBA" id="ARBA00022478"/>
    </source>
</evidence>
<comment type="function">
    <text evidence="10">DNA-dependent RNA polymerase catalyzes the transcription of DNA into RNA using the four ribonucleoside triphosphates as substrates.</text>
</comment>
<keyword evidence="5 11" id="KW-0862">Zinc</keyword>
<dbReference type="FunCoup" id="A0A1V9Y3T2">
    <property type="interactions" value="467"/>
</dbReference>
<feature type="binding site" evidence="11">
    <location>
        <position position="5"/>
    </location>
    <ligand>
        <name>Zn(2+)</name>
        <dbReference type="ChEBI" id="CHEBI:29105"/>
        <label>1</label>
    </ligand>
</feature>
<evidence type="ECO:0000256" key="11">
    <source>
        <dbReference type="PIRSR" id="PIRSR005586-1"/>
    </source>
</evidence>
<protein>
    <recommendedName>
        <fullName evidence="10">DNA-directed RNA polymerase subunit</fullName>
    </recommendedName>
</protein>
<feature type="binding site" evidence="11">
    <location>
        <position position="69"/>
    </location>
    <ligand>
        <name>Zn(2+)</name>
        <dbReference type="ChEBI" id="CHEBI:29105"/>
        <label>2</label>
    </ligand>
</feature>
<comment type="caution">
    <text evidence="15">The sequence shown here is derived from an EMBL/GenBank/DDBJ whole genome shotgun (WGS) entry which is preliminary data.</text>
</comment>
<evidence type="ECO:0000256" key="8">
    <source>
        <dbReference type="ARBA" id="ARBA00044007"/>
    </source>
</evidence>
<dbReference type="EMBL" id="MNPL01000202">
    <property type="protein sequence ID" value="OQR80238.1"/>
    <property type="molecule type" value="Genomic_DNA"/>
</dbReference>
<evidence type="ECO:0000256" key="1">
    <source>
        <dbReference type="ARBA" id="ARBA00004123"/>
    </source>
</evidence>
<dbReference type="InterPro" id="IPR034014">
    <property type="entry name" value="Zn_ribbon_RPC11_C"/>
</dbReference>
<feature type="domain" description="TFIIS-type" evidence="14">
    <location>
        <begin position="65"/>
        <end position="107"/>
    </location>
</feature>
<dbReference type="SUPFAM" id="SSF57783">
    <property type="entry name" value="Zinc beta-ribbon"/>
    <property type="match status" value="1"/>
</dbReference>
<evidence type="ECO:0000313" key="15">
    <source>
        <dbReference type="EMBL" id="OQR80238.1"/>
    </source>
</evidence>
<evidence type="ECO:0000313" key="16">
    <source>
        <dbReference type="Proteomes" id="UP000192247"/>
    </source>
</evidence>
<keyword evidence="3 11" id="KW-0479">Metal-binding</keyword>
<evidence type="ECO:0000256" key="7">
    <source>
        <dbReference type="ARBA" id="ARBA00023242"/>
    </source>
</evidence>
<keyword evidence="2 10" id="KW-0240">DNA-directed RNA polymerase</keyword>
<name>A0A1V9Y3T2_9ACAR</name>
<feature type="binding site" evidence="11">
    <location>
        <position position="28"/>
    </location>
    <ligand>
        <name>Zn(2+)</name>
        <dbReference type="ChEBI" id="CHEBI:29105"/>
        <label>1</label>
    </ligand>
</feature>
<dbReference type="SMART" id="SM00661">
    <property type="entry name" value="RPOL9"/>
    <property type="match status" value="1"/>
</dbReference>
<dbReference type="GO" id="GO:0008270">
    <property type="term" value="F:zinc ion binding"/>
    <property type="evidence" value="ECO:0007669"/>
    <property type="project" value="UniProtKB-KW"/>
</dbReference>
<dbReference type="AlphaFoldDB" id="A0A1V9Y3T2"/>
<evidence type="ECO:0000256" key="10">
    <source>
        <dbReference type="PIRNR" id="PIRNR005586"/>
    </source>
</evidence>
<organism evidence="15 16">
    <name type="scientific">Tropilaelaps mercedesae</name>
    <dbReference type="NCBI Taxonomy" id="418985"/>
    <lineage>
        <taxon>Eukaryota</taxon>
        <taxon>Metazoa</taxon>
        <taxon>Ecdysozoa</taxon>
        <taxon>Arthropoda</taxon>
        <taxon>Chelicerata</taxon>
        <taxon>Arachnida</taxon>
        <taxon>Acari</taxon>
        <taxon>Parasitiformes</taxon>
        <taxon>Mesostigmata</taxon>
        <taxon>Gamasina</taxon>
        <taxon>Dermanyssoidea</taxon>
        <taxon>Laelapidae</taxon>
        <taxon>Tropilaelaps</taxon>
    </lineage>
</organism>